<dbReference type="RefSeq" id="WP_269217985.1">
    <property type="nucleotide sequence ID" value="NZ_BAABES010000015.1"/>
</dbReference>
<evidence type="ECO:0000313" key="1">
    <source>
        <dbReference type="EMBL" id="MBG6093406.1"/>
    </source>
</evidence>
<name>A0A931DT44_9ACTN</name>
<proteinExistence type="predicted"/>
<organism evidence="1 2">
    <name type="scientific">Actinomadura viridis</name>
    <dbReference type="NCBI Taxonomy" id="58110"/>
    <lineage>
        <taxon>Bacteria</taxon>
        <taxon>Bacillati</taxon>
        <taxon>Actinomycetota</taxon>
        <taxon>Actinomycetes</taxon>
        <taxon>Streptosporangiales</taxon>
        <taxon>Thermomonosporaceae</taxon>
        <taxon>Actinomadura</taxon>
    </lineage>
</organism>
<dbReference type="EMBL" id="JADOUA010000001">
    <property type="protein sequence ID" value="MBG6093406.1"/>
    <property type="molecule type" value="Genomic_DNA"/>
</dbReference>
<accession>A0A931DT44</accession>
<dbReference type="AlphaFoldDB" id="A0A931DT44"/>
<comment type="caution">
    <text evidence="1">The sequence shown here is derived from an EMBL/GenBank/DDBJ whole genome shotgun (WGS) entry which is preliminary data.</text>
</comment>
<reference evidence="1" key="1">
    <citation type="submission" date="2020-11" db="EMBL/GenBank/DDBJ databases">
        <title>Sequencing the genomes of 1000 actinobacteria strains.</title>
        <authorList>
            <person name="Klenk H.-P."/>
        </authorList>
    </citation>
    <scope>NUCLEOTIDE SEQUENCE</scope>
    <source>
        <strain evidence="1">DSM 43175</strain>
    </source>
</reference>
<dbReference type="Proteomes" id="UP000614047">
    <property type="component" value="Unassembled WGS sequence"/>
</dbReference>
<protein>
    <submittedName>
        <fullName evidence="1">Uncharacterized protein</fullName>
    </submittedName>
</protein>
<keyword evidence="2" id="KW-1185">Reference proteome</keyword>
<gene>
    <name evidence="1" type="ORF">IW256_007519</name>
</gene>
<sequence>MRRTLRHFHGLEVRVTRVSVDEVRAEAMETARLLAEEAAARDE</sequence>
<evidence type="ECO:0000313" key="2">
    <source>
        <dbReference type="Proteomes" id="UP000614047"/>
    </source>
</evidence>